<evidence type="ECO:0000313" key="1">
    <source>
        <dbReference type="EMBL" id="KRM40127.1"/>
    </source>
</evidence>
<dbReference type="EMBL" id="AZGI01000028">
    <property type="protein sequence ID" value="KRM40127.1"/>
    <property type="molecule type" value="Genomic_DNA"/>
</dbReference>
<evidence type="ECO:0000313" key="2">
    <source>
        <dbReference type="Proteomes" id="UP000051223"/>
    </source>
</evidence>
<dbReference type="PATRIC" id="fig|1423754.3.peg.886"/>
<dbReference type="Proteomes" id="UP000051223">
    <property type="component" value="Unassembled WGS sequence"/>
</dbReference>
<keyword evidence="2" id="KW-1185">Reference proteome</keyword>
<sequence>MVEINSMDILNAPSHEEIIVAKIVKWVKSAYDDENHVSTFIFKKDTPQKILNLFQKNTNLFLFKVNPKYEIES</sequence>
<protein>
    <submittedName>
        <fullName evidence="1">Uncharacterized protein</fullName>
    </submittedName>
</protein>
<gene>
    <name evidence="1" type="ORF">FC39_GL000864</name>
</gene>
<dbReference type="STRING" id="1423754.FC39_GL000864"/>
<dbReference type="eggNOG" id="ENOG5030AY5">
    <property type="taxonomic scope" value="Bacteria"/>
</dbReference>
<accession>A0A0R1YCV3</accession>
<comment type="caution">
    <text evidence="1">The sequence shown here is derived from an EMBL/GenBank/DDBJ whole genome shotgun (WGS) entry which is preliminary data.</text>
</comment>
<name>A0A0R1YCV3_9LACO</name>
<proteinExistence type="predicted"/>
<organism evidence="1 2">
    <name type="scientific">Lactobacillus hamsteri DSM 5661 = JCM 6256</name>
    <dbReference type="NCBI Taxonomy" id="1423754"/>
    <lineage>
        <taxon>Bacteria</taxon>
        <taxon>Bacillati</taxon>
        <taxon>Bacillota</taxon>
        <taxon>Bacilli</taxon>
        <taxon>Lactobacillales</taxon>
        <taxon>Lactobacillaceae</taxon>
        <taxon>Lactobacillus</taxon>
    </lineage>
</organism>
<dbReference type="RefSeq" id="WP_025080885.1">
    <property type="nucleotide sequence ID" value="NZ_AZGI01000028.1"/>
</dbReference>
<dbReference type="AlphaFoldDB" id="A0A0R1YCV3"/>
<dbReference type="OrthoDB" id="2327265at2"/>
<reference evidence="1 2" key="1">
    <citation type="journal article" date="2015" name="Genome Announc.">
        <title>Expanding the biotechnology potential of lactobacilli through comparative genomics of 213 strains and associated genera.</title>
        <authorList>
            <person name="Sun Z."/>
            <person name="Harris H.M."/>
            <person name="McCann A."/>
            <person name="Guo C."/>
            <person name="Argimon S."/>
            <person name="Zhang W."/>
            <person name="Yang X."/>
            <person name="Jeffery I.B."/>
            <person name="Cooney J.C."/>
            <person name="Kagawa T.F."/>
            <person name="Liu W."/>
            <person name="Song Y."/>
            <person name="Salvetti E."/>
            <person name="Wrobel A."/>
            <person name="Rasinkangas P."/>
            <person name="Parkhill J."/>
            <person name="Rea M.C."/>
            <person name="O'Sullivan O."/>
            <person name="Ritari J."/>
            <person name="Douillard F.P."/>
            <person name="Paul Ross R."/>
            <person name="Yang R."/>
            <person name="Briner A.E."/>
            <person name="Felis G.E."/>
            <person name="de Vos W.M."/>
            <person name="Barrangou R."/>
            <person name="Klaenhammer T.R."/>
            <person name="Caufield P.W."/>
            <person name="Cui Y."/>
            <person name="Zhang H."/>
            <person name="O'Toole P.W."/>
        </authorList>
    </citation>
    <scope>NUCLEOTIDE SEQUENCE [LARGE SCALE GENOMIC DNA]</scope>
    <source>
        <strain evidence="1 2">DSM 5661</strain>
    </source>
</reference>